<keyword evidence="2" id="KW-1133">Transmembrane helix</keyword>
<name>A0A4R1BDC3_9PROT</name>
<accession>A0A4R1BDC3</accession>
<proteinExistence type="predicted"/>
<evidence type="ECO:0000313" key="3">
    <source>
        <dbReference type="EMBL" id="TCJ15096.1"/>
    </source>
</evidence>
<comment type="caution">
    <text evidence="3">The sequence shown here is derived from an EMBL/GenBank/DDBJ whole genome shotgun (WGS) entry which is preliminary data.</text>
</comment>
<keyword evidence="2" id="KW-0472">Membrane</keyword>
<evidence type="ECO:0000256" key="1">
    <source>
        <dbReference type="SAM" id="MobiDB-lite"/>
    </source>
</evidence>
<evidence type="ECO:0000313" key="4">
    <source>
        <dbReference type="Proteomes" id="UP000295443"/>
    </source>
</evidence>
<dbReference type="AlphaFoldDB" id="A0A4R1BDC3"/>
<dbReference type="Proteomes" id="UP000295443">
    <property type="component" value="Unassembled WGS sequence"/>
</dbReference>
<keyword evidence="4" id="KW-1185">Reference proteome</keyword>
<keyword evidence="2" id="KW-0812">Transmembrane</keyword>
<protein>
    <submittedName>
        <fullName evidence="3">Uncharacterized protein</fullName>
    </submittedName>
</protein>
<dbReference type="RefSeq" id="WP_131446400.1">
    <property type="nucleotide sequence ID" value="NZ_SJZB01000030.1"/>
</dbReference>
<evidence type="ECO:0000256" key="2">
    <source>
        <dbReference type="SAM" id="Phobius"/>
    </source>
</evidence>
<feature type="transmembrane region" description="Helical" evidence="2">
    <location>
        <begin position="37"/>
        <end position="55"/>
    </location>
</feature>
<gene>
    <name evidence="3" type="ORF">EZJ19_08000</name>
</gene>
<reference evidence="3 4" key="1">
    <citation type="submission" date="2019-03" db="EMBL/GenBank/DDBJ databases">
        <title>Genome sequence of Thiobacillaceae bacterium LSR1, a sulfur-oxidizing bacterium isolated from freshwater sediment.</title>
        <authorList>
            <person name="Li S."/>
        </authorList>
    </citation>
    <scope>NUCLEOTIDE SEQUENCE [LARGE SCALE GENOMIC DNA]</scope>
    <source>
        <strain evidence="3 4">LSR1</strain>
    </source>
</reference>
<dbReference type="InterPro" id="IPR054636">
    <property type="entry name" value="CydP"/>
</dbReference>
<feature type="region of interest" description="Disordered" evidence="1">
    <location>
        <begin position="1"/>
        <end position="31"/>
    </location>
</feature>
<dbReference type="NCBIfam" id="NF045611">
    <property type="entry name" value="small_CydP"/>
    <property type="match status" value="1"/>
</dbReference>
<sequence length="96" mass="9846">MGPYQHIGNRPGLGPHPAPAGTDAGKKTGRPRLRREIALTLVVKTALLAALWWAFFSQAPGKDAVARGIGAHLSGAIPTAATATPAIANSSSDKEP</sequence>
<organism evidence="3 4">
    <name type="scientific">Parasulfuritortus cantonensis</name>
    <dbReference type="NCBI Taxonomy" id="2528202"/>
    <lineage>
        <taxon>Bacteria</taxon>
        <taxon>Pseudomonadati</taxon>
        <taxon>Pseudomonadota</taxon>
        <taxon>Betaproteobacteria</taxon>
        <taxon>Nitrosomonadales</taxon>
        <taxon>Thiobacillaceae</taxon>
        <taxon>Parasulfuritortus</taxon>
    </lineage>
</organism>
<dbReference type="EMBL" id="SJZB01000030">
    <property type="protein sequence ID" value="TCJ15096.1"/>
    <property type="molecule type" value="Genomic_DNA"/>
</dbReference>